<keyword evidence="5" id="KW-0812">Transmembrane</keyword>
<feature type="region of interest" description="Disordered" evidence="13">
    <location>
        <begin position="1"/>
        <end position="56"/>
    </location>
</feature>
<feature type="compositionally biased region" description="Gly residues" evidence="13">
    <location>
        <begin position="25"/>
        <end position="36"/>
    </location>
</feature>
<keyword evidence="9" id="KW-0472">Membrane</keyword>
<keyword evidence="8 12" id="KW-0333">Golgi apparatus</keyword>
<evidence type="ECO:0000256" key="7">
    <source>
        <dbReference type="ARBA" id="ARBA00022989"/>
    </source>
</evidence>
<evidence type="ECO:0000256" key="2">
    <source>
        <dbReference type="ARBA" id="ARBA00007706"/>
    </source>
</evidence>
<evidence type="ECO:0000256" key="9">
    <source>
        <dbReference type="ARBA" id="ARBA00023136"/>
    </source>
</evidence>
<evidence type="ECO:0000256" key="3">
    <source>
        <dbReference type="ARBA" id="ARBA00022676"/>
    </source>
</evidence>
<keyword evidence="3" id="KW-0328">Glycosyltransferase</keyword>
<comment type="function">
    <text evidence="12">Involved in the synthesis of glucuronoxylan hemicellulose in secondary cell walls.</text>
</comment>
<dbReference type="EC" id="2.4.-.-" evidence="12"/>
<evidence type="ECO:0000256" key="1">
    <source>
        <dbReference type="ARBA" id="ARBA00004323"/>
    </source>
</evidence>
<dbReference type="EnsemblPlants" id="ONIVA01G18860.1">
    <property type="protein sequence ID" value="ONIVA01G18860.1"/>
    <property type="gene ID" value="ONIVA01G18860"/>
</dbReference>
<dbReference type="HOGENOM" id="CLU_069006_0_0_1"/>
<reference evidence="14" key="2">
    <citation type="submission" date="2018-04" db="EMBL/GenBank/DDBJ databases">
        <title>OnivRS2 (Oryza nivara Reference Sequence Version 2).</title>
        <authorList>
            <person name="Zhang J."/>
            <person name="Kudrna D."/>
            <person name="Lee S."/>
            <person name="Talag J."/>
            <person name="Rajasekar S."/>
            <person name="Welchert J."/>
            <person name="Hsing Y.-I."/>
            <person name="Wing R.A."/>
        </authorList>
    </citation>
    <scope>NUCLEOTIDE SEQUENCE [LARGE SCALE GENOMIC DNA]</scope>
</reference>
<name>A0A0E0FLZ3_ORYNI</name>
<dbReference type="GO" id="GO:0010417">
    <property type="term" value="P:glucuronoxylan biosynthetic process"/>
    <property type="evidence" value="ECO:0007669"/>
    <property type="project" value="TreeGrafter"/>
</dbReference>
<evidence type="ECO:0000256" key="12">
    <source>
        <dbReference type="RuleBase" id="RU363127"/>
    </source>
</evidence>
<dbReference type="SUPFAM" id="SSF53448">
    <property type="entry name" value="Nucleotide-diphospho-sugar transferases"/>
    <property type="match status" value="1"/>
</dbReference>
<keyword evidence="10" id="KW-0325">Glycoprotein</keyword>
<dbReference type="GO" id="GO:0015018">
    <property type="term" value="F:galactosylgalactosylxylosylprotein 3-beta-glucuronosyltransferase activity"/>
    <property type="evidence" value="ECO:0007669"/>
    <property type="project" value="InterPro"/>
</dbReference>
<evidence type="ECO:0000256" key="10">
    <source>
        <dbReference type="ARBA" id="ARBA00023180"/>
    </source>
</evidence>
<sequence>MQSPLTIQNRSPDVTLSQRGTHVGPTGGPAAGGGGDGDGDDTRAGEQGGGGGDDAAPMIRASRRCAWLAAAAEIVGTMKFFAAPAGRAGLGAVVLVAASRCPLFSFFALLVLLLFQPHHQLAASHVAVNQQVSLVPDAAAAKAAGVGNGAVVDVGDEEEEGSGSRWMLIVVTTTRSGGRERRRRNAALAHVEKHYFSGVVHFADAAGVYDAHFFDKIRQTDWPRPRTASPPPTPCSPADALLPSLAATSPVGEGLDGDVTAGEEVDAGLPAPLACLPHPSMAVRRRACGFCDGGREQWRRRVASRQPPSSCRPSPAADALVLSLLAPPKAATHRRPPQLPTQTGEE</sequence>
<keyword evidence="11 12" id="KW-0961">Cell wall biogenesis/degradation</keyword>
<dbReference type="InterPro" id="IPR029044">
    <property type="entry name" value="Nucleotide-diphossugar_trans"/>
</dbReference>
<dbReference type="InterPro" id="IPR005027">
    <property type="entry name" value="Glyco_trans_43"/>
</dbReference>
<dbReference type="OMA" id="KIRQTDW"/>
<dbReference type="AlphaFoldDB" id="A0A0E0FLZ3"/>
<dbReference type="GO" id="GO:0071555">
    <property type="term" value="P:cell wall organization"/>
    <property type="evidence" value="ECO:0007669"/>
    <property type="project" value="UniProtKB-KW"/>
</dbReference>
<dbReference type="PANTHER" id="PTHR10896">
    <property type="entry name" value="GALACTOSYLGALACTOSYLXYLOSYLPROTEIN 3-BETA-GLUCURONOSYLTRANSFERASE BETA-1,3-GLUCURONYLTRANSFERASE"/>
    <property type="match status" value="1"/>
</dbReference>
<evidence type="ECO:0000256" key="13">
    <source>
        <dbReference type="SAM" id="MobiDB-lite"/>
    </source>
</evidence>
<dbReference type="FunFam" id="3.90.550.10:FF:000264">
    <property type="entry name" value="Glycosyltransferases"/>
    <property type="match status" value="1"/>
</dbReference>
<comment type="subcellular location">
    <subcellularLocation>
        <location evidence="1 12">Golgi apparatus membrane</location>
        <topology evidence="1 12">Single-pass type II membrane protein</topology>
    </subcellularLocation>
</comment>
<evidence type="ECO:0000313" key="15">
    <source>
        <dbReference type="Proteomes" id="UP000006591"/>
    </source>
</evidence>
<feature type="region of interest" description="Disordered" evidence="13">
    <location>
        <begin position="326"/>
        <end position="346"/>
    </location>
</feature>
<accession>A0A0E0FLZ3</accession>
<proteinExistence type="inferred from homology"/>
<dbReference type="Gene3D" id="3.90.550.10">
    <property type="entry name" value="Spore Coat Polysaccharide Biosynthesis Protein SpsA, Chain A"/>
    <property type="match status" value="1"/>
</dbReference>
<keyword evidence="15" id="KW-1185">Reference proteome</keyword>
<dbReference type="PANTHER" id="PTHR10896:SF59">
    <property type="entry name" value="BETA-1,4-XYLOSYLTRANSFERASE IRX9"/>
    <property type="match status" value="1"/>
</dbReference>
<dbReference type="Pfam" id="PF03360">
    <property type="entry name" value="Glyco_transf_43"/>
    <property type="match status" value="1"/>
</dbReference>
<evidence type="ECO:0000256" key="4">
    <source>
        <dbReference type="ARBA" id="ARBA00022679"/>
    </source>
</evidence>
<dbReference type="GO" id="GO:0009834">
    <property type="term" value="P:plant-type secondary cell wall biogenesis"/>
    <property type="evidence" value="ECO:0007669"/>
    <property type="project" value="TreeGrafter"/>
</dbReference>
<dbReference type="STRING" id="4536.A0A0E0FLZ3"/>
<dbReference type="Proteomes" id="UP000006591">
    <property type="component" value="Chromosome 1"/>
</dbReference>
<evidence type="ECO:0000313" key="14">
    <source>
        <dbReference type="EnsemblPlants" id="ONIVA01G18860.1"/>
    </source>
</evidence>
<feature type="compositionally biased region" description="Polar residues" evidence="13">
    <location>
        <begin position="1"/>
        <end position="20"/>
    </location>
</feature>
<keyword evidence="6 12" id="KW-0735">Signal-anchor</keyword>
<evidence type="ECO:0000256" key="11">
    <source>
        <dbReference type="ARBA" id="ARBA00023316"/>
    </source>
</evidence>
<reference evidence="14" key="1">
    <citation type="submission" date="2015-04" db="UniProtKB">
        <authorList>
            <consortium name="EnsemblPlants"/>
        </authorList>
    </citation>
    <scope>IDENTIFICATION</scope>
    <source>
        <strain evidence="14">SL10</strain>
    </source>
</reference>
<protein>
    <recommendedName>
        <fullName evidence="12">Glycosyltransferases</fullName>
        <ecNumber evidence="12">2.4.-.-</ecNumber>
    </recommendedName>
</protein>
<comment type="similarity">
    <text evidence="2 12">Belongs to the glycosyltransferase 43 family.</text>
</comment>
<dbReference type="GO" id="GO:0042285">
    <property type="term" value="F:xylosyltransferase activity"/>
    <property type="evidence" value="ECO:0007669"/>
    <property type="project" value="TreeGrafter"/>
</dbReference>
<evidence type="ECO:0000256" key="6">
    <source>
        <dbReference type="ARBA" id="ARBA00022968"/>
    </source>
</evidence>
<evidence type="ECO:0000256" key="5">
    <source>
        <dbReference type="ARBA" id="ARBA00022692"/>
    </source>
</evidence>
<dbReference type="Gramene" id="ONIVA01G18860.1">
    <property type="protein sequence ID" value="ONIVA01G18860.1"/>
    <property type="gene ID" value="ONIVA01G18860"/>
</dbReference>
<keyword evidence="7" id="KW-1133">Transmembrane helix</keyword>
<keyword evidence="4 12" id="KW-0808">Transferase</keyword>
<dbReference type="GO" id="GO:0000139">
    <property type="term" value="C:Golgi membrane"/>
    <property type="evidence" value="ECO:0007669"/>
    <property type="project" value="UniProtKB-SubCell"/>
</dbReference>
<evidence type="ECO:0000256" key="8">
    <source>
        <dbReference type="ARBA" id="ARBA00023034"/>
    </source>
</evidence>
<organism evidence="14">
    <name type="scientific">Oryza nivara</name>
    <name type="common">Indian wild rice</name>
    <name type="synonym">Oryza sativa f. spontanea</name>
    <dbReference type="NCBI Taxonomy" id="4536"/>
    <lineage>
        <taxon>Eukaryota</taxon>
        <taxon>Viridiplantae</taxon>
        <taxon>Streptophyta</taxon>
        <taxon>Embryophyta</taxon>
        <taxon>Tracheophyta</taxon>
        <taxon>Spermatophyta</taxon>
        <taxon>Magnoliopsida</taxon>
        <taxon>Liliopsida</taxon>
        <taxon>Poales</taxon>
        <taxon>Poaceae</taxon>
        <taxon>BOP clade</taxon>
        <taxon>Oryzoideae</taxon>
        <taxon>Oryzeae</taxon>
        <taxon>Oryzinae</taxon>
        <taxon>Oryza</taxon>
    </lineage>
</organism>